<dbReference type="Proteomes" id="UP000663181">
    <property type="component" value="Chromosome"/>
</dbReference>
<evidence type="ECO:0000313" key="2">
    <source>
        <dbReference type="EMBL" id="QRN55765.1"/>
    </source>
</evidence>
<feature type="domain" description="CheW-like" evidence="1">
    <location>
        <begin position="39"/>
        <end position="179"/>
    </location>
</feature>
<dbReference type="PANTHER" id="PTHR22617:SF43">
    <property type="entry name" value="PROTEIN PILI"/>
    <property type="match status" value="1"/>
</dbReference>
<sequence>MSASIAEQPQSPFEILARYERLSLAHASGTQERFEAPGLWRGIGYRAGSHLFVSGIEEINELLAVPTLTPVPGTKPWLLGVANVRGNLMPVIDLARFLFSERTLHSERTRLLVVRQGNGNVALMVDEVFGQRTVDAEQRRGAEPEEDPRLARFVDDRVDVDGQRLALFSMGRLVRAPDFRQAAA</sequence>
<dbReference type="SUPFAM" id="SSF50341">
    <property type="entry name" value="CheW-like"/>
    <property type="match status" value="1"/>
</dbReference>
<protein>
    <submittedName>
        <fullName evidence="2">Purine-binding chemotaxis protein CheW</fullName>
    </submittedName>
</protein>
<dbReference type="SMART" id="SM00260">
    <property type="entry name" value="CheW"/>
    <property type="match status" value="1"/>
</dbReference>
<keyword evidence="3" id="KW-1185">Reference proteome</keyword>
<name>A0ABX7GZ21_9GAMM</name>
<accession>A0ABX7GZ21</accession>
<gene>
    <name evidence="2" type="ORF">ISN74_03865</name>
</gene>
<dbReference type="EMBL" id="CP064030">
    <property type="protein sequence ID" value="QRN55765.1"/>
    <property type="molecule type" value="Genomic_DNA"/>
</dbReference>
<dbReference type="Gene3D" id="2.40.50.180">
    <property type="entry name" value="CheA-289, Domain 4"/>
    <property type="match status" value="1"/>
</dbReference>
<dbReference type="RefSeq" id="WP_188799499.1">
    <property type="nucleotide sequence ID" value="NZ_BMIZ01000001.1"/>
</dbReference>
<proteinExistence type="predicted"/>
<dbReference type="PROSITE" id="PS50851">
    <property type="entry name" value="CHEW"/>
    <property type="match status" value="1"/>
</dbReference>
<organism evidence="2 3">
    <name type="scientific">Dyella caseinilytica</name>
    <dbReference type="NCBI Taxonomy" id="1849581"/>
    <lineage>
        <taxon>Bacteria</taxon>
        <taxon>Pseudomonadati</taxon>
        <taxon>Pseudomonadota</taxon>
        <taxon>Gammaproteobacteria</taxon>
        <taxon>Lysobacterales</taxon>
        <taxon>Rhodanobacteraceae</taxon>
        <taxon>Dyella</taxon>
    </lineage>
</organism>
<dbReference type="PANTHER" id="PTHR22617">
    <property type="entry name" value="CHEMOTAXIS SENSOR HISTIDINE KINASE-RELATED"/>
    <property type="match status" value="1"/>
</dbReference>
<evidence type="ECO:0000313" key="3">
    <source>
        <dbReference type="Proteomes" id="UP000663181"/>
    </source>
</evidence>
<reference evidence="2 3" key="1">
    <citation type="submission" date="2020-10" db="EMBL/GenBank/DDBJ databases">
        <title>Phylogeny of dyella-like bacteria.</title>
        <authorList>
            <person name="Fu J."/>
        </authorList>
    </citation>
    <scope>NUCLEOTIDE SEQUENCE [LARGE SCALE GENOMIC DNA]</scope>
    <source>
        <strain evidence="2 3">DHOB09</strain>
    </source>
</reference>
<dbReference type="Pfam" id="PF01584">
    <property type="entry name" value="CheW"/>
    <property type="match status" value="1"/>
</dbReference>
<dbReference type="InterPro" id="IPR039315">
    <property type="entry name" value="CheW"/>
</dbReference>
<evidence type="ECO:0000259" key="1">
    <source>
        <dbReference type="PROSITE" id="PS50851"/>
    </source>
</evidence>
<dbReference type="InterPro" id="IPR036061">
    <property type="entry name" value="CheW-like_dom_sf"/>
</dbReference>
<dbReference type="InterPro" id="IPR002545">
    <property type="entry name" value="CheW-lke_dom"/>
</dbReference>